<dbReference type="Proteomes" id="UP001221142">
    <property type="component" value="Unassembled WGS sequence"/>
</dbReference>
<protein>
    <submittedName>
        <fullName evidence="2">Uncharacterized protein</fullName>
    </submittedName>
</protein>
<organism evidence="2 3">
    <name type="scientific">Roridomyces roridus</name>
    <dbReference type="NCBI Taxonomy" id="1738132"/>
    <lineage>
        <taxon>Eukaryota</taxon>
        <taxon>Fungi</taxon>
        <taxon>Dikarya</taxon>
        <taxon>Basidiomycota</taxon>
        <taxon>Agaricomycotina</taxon>
        <taxon>Agaricomycetes</taxon>
        <taxon>Agaricomycetidae</taxon>
        <taxon>Agaricales</taxon>
        <taxon>Marasmiineae</taxon>
        <taxon>Mycenaceae</taxon>
        <taxon>Roridomyces</taxon>
    </lineage>
</organism>
<reference evidence="2" key="1">
    <citation type="submission" date="2023-03" db="EMBL/GenBank/DDBJ databases">
        <title>Massive genome expansion in bonnet fungi (Mycena s.s.) driven by repeated elements and novel gene families across ecological guilds.</title>
        <authorList>
            <consortium name="Lawrence Berkeley National Laboratory"/>
            <person name="Harder C.B."/>
            <person name="Miyauchi S."/>
            <person name="Viragh M."/>
            <person name="Kuo A."/>
            <person name="Thoen E."/>
            <person name="Andreopoulos B."/>
            <person name="Lu D."/>
            <person name="Skrede I."/>
            <person name="Drula E."/>
            <person name="Henrissat B."/>
            <person name="Morin E."/>
            <person name="Kohler A."/>
            <person name="Barry K."/>
            <person name="LaButti K."/>
            <person name="Morin E."/>
            <person name="Salamov A."/>
            <person name="Lipzen A."/>
            <person name="Mereny Z."/>
            <person name="Hegedus B."/>
            <person name="Baldrian P."/>
            <person name="Stursova M."/>
            <person name="Weitz H."/>
            <person name="Taylor A."/>
            <person name="Grigoriev I.V."/>
            <person name="Nagy L.G."/>
            <person name="Martin F."/>
            <person name="Kauserud H."/>
        </authorList>
    </citation>
    <scope>NUCLEOTIDE SEQUENCE</scope>
    <source>
        <strain evidence="2">9284</strain>
    </source>
</reference>
<feature type="compositionally biased region" description="Polar residues" evidence="1">
    <location>
        <begin position="199"/>
        <end position="210"/>
    </location>
</feature>
<keyword evidence="3" id="KW-1185">Reference proteome</keyword>
<evidence type="ECO:0000313" key="3">
    <source>
        <dbReference type="Proteomes" id="UP001221142"/>
    </source>
</evidence>
<dbReference type="AlphaFoldDB" id="A0AAD7FYP1"/>
<sequence length="386" mass="42950">MKTLFIAPHRDNCATCKLGKALTNATGARTAISKKRRPFVDQILKAYVVVTGKKTDFLTATELGDLAIAAYLAHNTSDPGTNSAGIRLSIIHILPKVFNTGGWWRDIESSHAAGRRYYGLRFKDTVLNQGPTQEGSVADDEQQDVEEQEEDEGSVADDEQQDLEEQEEDDLHLLNQIREQAAEILKLKAQLDHSLLTPASKSTSHFQSVGSKKETTGEGVSVKKGKGKERAHPEFGRVPKRKIQQQDEVENEEPAPNRNKTLKRKRDMDDVPDATQLPEKKKYQMSASFDYTQGAIQSTANAVPWSSTTQLHEYQLSAPPSSFNYMQRTVHSTPNAVPLWSFLPDPAAPVLLPIPNPAAYDSRWHGPPQMWTYASPFASQYVPDPD</sequence>
<gene>
    <name evidence="2" type="ORF">FB45DRAFT_887299</name>
</gene>
<evidence type="ECO:0000313" key="2">
    <source>
        <dbReference type="EMBL" id="KAJ7650218.1"/>
    </source>
</evidence>
<feature type="non-terminal residue" evidence="2">
    <location>
        <position position="386"/>
    </location>
</feature>
<evidence type="ECO:0000256" key="1">
    <source>
        <dbReference type="SAM" id="MobiDB-lite"/>
    </source>
</evidence>
<proteinExistence type="predicted"/>
<feature type="region of interest" description="Disordered" evidence="1">
    <location>
        <begin position="199"/>
        <end position="281"/>
    </location>
</feature>
<feature type="compositionally biased region" description="Basic and acidic residues" evidence="1">
    <location>
        <begin position="228"/>
        <end position="237"/>
    </location>
</feature>
<name>A0AAD7FYP1_9AGAR</name>
<accession>A0AAD7FYP1</accession>
<dbReference type="EMBL" id="JARKIF010000001">
    <property type="protein sequence ID" value="KAJ7650218.1"/>
    <property type="molecule type" value="Genomic_DNA"/>
</dbReference>
<feature type="compositionally biased region" description="Acidic residues" evidence="1">
    <location>
        <begin position="137"/>
        <end position="168"/>
    </location>
</feature>
<comment type="caution">
    <text evidence="2">The sequence shown here is derived from an EMBL/GenBank/DDBJ whole genome shotgun (WGS) entry which is preliminary data.</text>
</comment>
<feature type="region of interest" description="Disordered" evidence="1">
    <location>
        <begin position="129"/>
        <end position="168"/>
    </location>
</feature>